<evidence type="ECO:0000256" key="3">
    <source>
        <dbReference type="ARBA" id="ARBA00007249"/>
    </source>
</evidence>
<comment type="caution">
    <text evidence="12">The sequence shown here is derived from an EMBL/GenBank/DDBJ whole genome shotgun (WGS) entry which is preliminary data.</text>
</comment>
<dbReference type="Gene3D" id="3.40.50.300">
    <property type="entry name" value="P-loop containing nucleotide triphosphate hydrolases"/>
    <property type="match status" value="1"/>
</dbReference>
<dbReference type="FunFam" id="3.40.50.300:FF:000204">
    <property type="entry name" value="Translation elongation factor Tu"/>
    <property type="match status" value="1"/>
</dbReference>
<dbReference type="Gene3D" id="2.40.30.10">
    <property type="entry name" value="Translation factors"/>
    <property type="match status" value="2"/>
</dbReference>
<dbReference type="InterPro" id="IPR054696">
    <property type="entry name" value="GTP-eEF1A_C"/>
</dbReference>
<comment type="catalytic activity">
    <reaction evidence="9">
        <text>GTP + H2O = GDP + phosphate + H(+)</text>
        <dbReference type="Rhea" id="RHEA:19669"/>
        <dbReference type="ChEBI" id="CHEBI:15377"/>
        <dbReference type="ChEBI" id="CHEBI:15378"/>
        <dbReference type="ChEBI" id="CHEBI:37565"/>
        <dbReference type="ChEBI" id="CHEBI:43474"/>
        <dbReference type="ChEBI" id="CHEBI:58189"/>
    </reaction>
    <physiologicalReaction direction="left-to-right" evidence="9">
        <dbReference type="Rhea" id="RHEA:19670"/>
    </physiologicalReaction>
</comment>
<dbReference type="Proteomes" id="UP000708148">
    <property type="component" value="Unassembled WGS sequence"/>
</dbReference>
<dbReference type="CDD" id="cd16267">
    <property type="entry name" value="HBS1-like_II"/>
    <property type="match status" value="1"/>
</dbReference>
<evidence type="ECO:0000256" key="10">
    <source>
        <dbReference type="SAM" id="MobiDB-lite"/>
    </source>
</evidence>
<dbReference type="PRINTS" id="PR00315">
    <property type="entry name" value="ELONGATNFCT"/>
</dbReference>
<dbReference type="EMBL" id="CAJHUC010000820">
    <property type="protein sequence ID" value="CAD7698398.1"/>
    <property type="molecule type" value="Genomic_DNA"/>
</dbReference>
<evidence type="ECO:0000256" key="9">
    <source>
        <dbReference type="ARBA" id="ARBA00049117"/>
    </source>
</evidence>
<accession>A0A8S1IWL1</accession>
<sequence length="641" mass="68445">MRNRIGFLLPAFKVAQINYSGWDMGSLPLLSFRRHCKLMLLRPFRMGNQGNCDFWLCCGGYSAKKSGRATAASQERYTLRPAHDEGLQGIQVFRFDGPSPDDCAGTPKGDKKGTRDRPASAALTAPAAAPVVEEPSSSGADDVTQGMGELSISDTKLQEGSQHSRGGDSQKQHTRAWSEYVLDPNTARLVQESSAEESSGNGAKTKLHLVVLGHVDAGKSTLMGRLLHDLGYVGQKQVHKNEKDSAQIGKASFSWAWVLDERPEERARGVTVDVAMSRFQTSKYIVTLMDAPGHRDFVPHMIGGASQADAALLLVDGSIGGFEAGFQASGPGLRGTGGGQTREHAQLARSLGIEQVAVVISKLDSCDFSQDRFESVKAQLIPFLKQCGFKERNIQWLLAAAPLGINMTERPSKDNTLLAWFQGPSVVESIDNFMPIRRIVDAPLRVPIADVFKSRTLGSTAVGGKVECGAMAVGGKVLVMPAGEVATIKSLEVDGQKCPLARAGDSCDVGLSGIEESSLFPGSVLCPVDWPTGVSSKFELCVVVLEPPIPIIPGTAVELHAHTAREEGHIARLLTTLDPKAGGVAKTNPRRLAKGETATVVVTAKRGMCLEQYATCRALGRVAVRQGGRTIAVGIVTKVEG</sequence>
<gene>
    <name evidence="12" type="ORF">OSTQU699_LOCUS3759</name>
</gene>
<feature type="compositionally biased region" description="Basic and acidic residues" evidence="10">
    <location>
        <begin position="108"/>
        <end position="118"/>
    </location>
</feature>
<dbReference type="SUPFAM" id="SSF50465">
    <property type="entry name" value="EF-Tu/eEF-1alpha/eIF2-gamma C-terminal domain"/>
    <property type="match status" value="1"/>
</dbReference>
<evidence type="ECO:0000256" key="1">
    <source>
        <dbReference type="ARBA" id="ARBA00003982"/>
    </source>
</evidence>
<evidence type="ECO:0000256" key="2">
    <source>
        <dbReference type="ARBA" id="ARBA00004496"/>
    </source>
</evidence>
<dbReference type="SUPFAM" id="SSF50447">
    <property type="entry name" value="Translation proteins"/>
    <property type="match status" value="1"/>
</dbReference>
<keyword evidence="6" id="KW-0378">Hydrolase</keyword>
<dbReference type="OrthoDB" id="342024at2759"/>
<protein>
    <recommendedName>
        <fullName evidence="11">Tr-type G domain-containing protein</fullName>
    </recommendedName>
</protein>
<reference evidence="12" key="1">
    <citation type="submission" date="2020-12" db="EMBL/GenBank/DDBJ databases">
        <authorList>
            <person name="Iha C."/>
        </authorList>
    </citation>
    <scope>NUCLEOTIDE SEQUENCE</scope>
</reference>
<dbReference type="InterPro" id="IPR009000">
    <property type="entry name" value="Transl_B-barrel_sf"/>
</dbReference>
<keyword evidence="13" id="KW-1185">Reference proteome</keyword>
<dbReference type="GO" id="GO:0005525">
    <property type="term" value="F:GTP binding"/>
    <property type="evidence" value="ECO:0007669"/>
    <property type="project" value="UniProtKB-KW"/>
</dbReference>
<keyword evidence="8" id="KW-0342">GTP-binding</keyword>
<dbReference type="FunFam" id="2.40.30.10:FF:000020">
    <property type="entry name" value="Translation elongation factor EF-1"/>
    <property type="match status" value="1"/>
</dbReference>
<feature type="compositionally biased region" description="Low complexity" evidence="10">
    <location>
        <begin position="119"/>
        <end position="138"/>
    </location>
</feature>
<proteinExistence type="inferred from homology"/>
<dbReference type="CDD" id="cd04093">
    <property type="entry name" value="HBS1_C_III"/>
    <property type="match status" value="1"/>
</dbReference>
<dbReference type="PROSITE" id="PS51722">
    <property type="entry name" value="G_TR_2"/>
    <property type="match status" value="1"/>
</dbReference>
<dbReference type="GO" id="GO:0003924">
    <property type="term" value="F:GTPase activity"/>
    <property type="evidence" value="ECO:0007669"/>
    <property type="project" value="InterPro"/>
</dbReference>
<organism evidence="12 13">
    <name type="scientific">Ostreobium quekettii</name>
    <dbReference type="NCBI Taxonomy" id="121088"/>
    <lineage>
        <taxon>Eukaryota</taxon>
        <taxon>Viridiplantae</taxon>
        <taxon>Chlorophyta</taxon>
        <taxon>core chlorophytes</taxon>
        <taxon>Ulvophyceae</taxon>
        <taxon>TCBD clade</taxon>
        <taxon>Bryopsidales</taxon>
        <taxon>Ostreobineae</taxon>
        <taxon>Ostreobiaceae</taxon>
        <taxon>Ostreobium</taxon>
    </lineage>
</organism>
<dbReference type="Pfam" id="PF22594">
    <property type="entry name" value="GTP-eEF1A_C"/>
    <property type="match status" value="1"/>
</dbReference>
<evidence type="ECO:0000256" key="7">
    <source>
        <dbReference type="ARBA" id="ARBA00022917"/>
    </source>
</evidence>
<dbReference type="InterPro" id="IPR009001">
    <property type="entry name" value="Transl_elong_EF1A/Init_IF2_C"/>
</dbReference>
<evidence type="ECO:0000256" key="5">
    <source>
        <dbReference type="ARBA" id="ARBA00022741"/>
    </source>
</evidence>
<feature type="region of interest" description="Disordered" evidence="10">
    <location>
        <begin position="96"/>
        <end position="174"/>
    </location>
</feature>
<dbReference type="InterPro" id="IPR050100">
    <property type="entry name" value="TRAFAC_GTPase_members"/>
</dbReference>
<dbReference type="InterPro" id="IPR000795">
    <property type="entry name" value="T_Tr_GTP-bd_dom"/>
</dbReference>
<dbReference type="GO" id="GO:0006412">
    <property type="term" value="P:translation"/>
    <property type="evidence" value="ECO:0007669"/>
    <property type="project" value="UniProtKB-KW"/>
</dbReference>
<evidence type="ECO:0000313" key="12">
    <source>
        <dbReference type="EMBL" id="CAD7698398.1"/>
    </source>
</evidence>
<evidence type="ECO:0000259" key="11">
    <source>
        <dbReference type="PROSITE" id="PS51722"/>
    </source>
</evidence>
<keyword evidence="7" id="KW-0648">Protein biosynthesis</keyword>
<feature type="compositionally biased region" description="Polar residues" evidence="10">
    <location>
        <begin position="152"/>
        <end position="164"/>
    </location>
</feature>
<evidence type="ECO:0000256" key="4">
    <source>
        <dbReference type="ARBA" id="ARBA00022490"/>
    </source>
</evidence>
<evidence type="ECO:0000313" key="13">
    <source>
        <dbReference type="Proteomes" id="UP000708148"/>
    </source>
</evidence>
<dbReference type="InterPro" id="IPR027417">
    <property type="entry name" value="P-loop_NTPase"/>
</dbReference>
<dbReference type="Pfam" id="PF00009">
    <property type="entry name" value="GTP_EFTU"/>
    <property type="match status" value="1"/>
</dbReference>
<evidence type="ECO:0000256" key="8">
    <source>
        <dbReference type="ARBA" id="ARBA00023134"/>
    </source>
</evidence>
<dbReference type="SUPFAM" id="SSF52540">
    <property type="entry name" value="P-loop containing nucleoside triphosphate hydrolases"/>
    <property type="match status" value="1"/>
</dbReference>
<dbReference type="PANTHER" id="PTHR23115">
    <property type="entry name" value="TRANSLATION FACTOR"/>
    <property type="match status" value="1"/>
</dbReference>
<comment type="similarity">
    <text evidence="3">Belongs to the TRAFAC class translation factor GTPase superfamily. Classic translation factor GTPase family. EF-Tu/EF-1A subfamily.</text>
</comment>
<keyword evidence="4" id="KW-0963">Cytoplasm</keyword>
<dbReference type="AlphaFoldDB" id="A0A8S1IWL1"/>
<comment type="function">
    <text evidence="1">This protein promotes the GTP-dependent binding of aminoacyl-tRNA to the A-site of ribosomes during protein biosynthesis.</text>
</comment>
<feature type="domain" description="Tr-type G" evidence="11">
    <location>
        <begin position="204"/>
        <end position="444"/>
    </location>
</feature>
<comment type="subcellular location">
    <subcellularLocation>
        <location evidence="2">Cytoplasm</location>
    </subcellularLocation>
</comment>
<dbReference type="GO" id="GO:0005737">
    <property type="term" value="C:cytoplasm"/>
    <property type="evidence" value="ECO:0007669"/>
    <property type="project" value="UniProtKB-SubCell"/>
</dbReference>
<evidence type="ECO:0000256" key="6">
    <source>
        <dbReference type="ARBA" id="ARBA00022801"/>
    </source>
</evidence>
<keyword evidence="5" id="KW-0547">Nucleotide-binding</keyword>
<name>A0A8S1IWL1_9CHLO</name>